<evidence type="ECO:0000313" key="2">
    <source>
        <dbReference type="EMBL" id="KER18424.1"/>
    </source>
</evidence>
<gene>
    <name evidence="2" type="ORF">T265_12278</name>
</gene>
<dbReference type="EMBL" id="KL601517">
    <property type="protein sequence ID" value="KER18424.1"/>
    <property type="molecule type" value="Genomic_DNA"/>
</dbReference>
<dbReference type="RefSeq" id="XP_009177829.1">
    <property type="nucleotide sequence ID" value="XM_009179565.1"/>
</dbReference>
<organism evidence="2 3">
    <name type="scientific">Opisthorchis viverrini</name>
    <name type="common">Southeast Asian liver fluke</name>
    <dbReference type="NCBI Taxonomy" id="6198"/>
    <lineage>
        <taxon>Eukaryota</taxon>
        <taxon>Metazoa</taxon>
        <taxon>Spiralia</taxon>
        <taxon>Lophotrochozoa</taxon>
        <taxon>Platyhelminthes</taxon>
        <taxon>Trematoda</taxon>
        <taxon>Digenea</taxon>
        <taxon>Opisthorchiida</taxon>
        <taxon>Opisthorchiata</taxon>
        <taxon>Opisthorchiidae</taxon>
        <taxon>Opisthorchis</taxon>
    </lineage>
</organism>
<keyword evidence="3" id="KW-1185">Reference proteome</keyword>
<dbReference type="STRING" id="6198.A0A074ZT32"/>
<dbReference type="AlphaFoldDB" id="A0A074ZT32"/>
<dbReference type="KEGG" id="ovi:T265_12278"/>
<feature type="region of interest" description="Disordered" evidence="1">
    <location>
        <begin position="47"/>
        <end position="78"/>
    </location>
</feature>
<feature type="compositionally biased region" description="Polar residues" evidence="1">
    <location>
        <begin position="52"/>
        <end position="74"/>
    </location>
</feature>
<dbReference type="Proteomes" id="UP000054324">
    <property type="component" value="Unassembled WGS sequence"/>
</dbReference>
<protein>
    <submittedName>
        <fullName evidence="2">Uncharacterized protein</fullName>
    </submittedName>
</protein>
<name>A0A074ZT32_OPIVI</name>
<reference evidence="2 3" key="1">
    <citation type="submission" date="2013-11" db="EMBL/GenBank/DDBJ databases">
        <title>Opisthorchis viverrini - life in the bile duct.</title>
        <authorList>
            <person name="Young N.D."/>
            <person name="Nagarajan N."/>
            <person name="Lin S.J."/>
            <person name="Korhonen P.K."/>
            <person name="Jex A.R."/>
            <person name="Hall R.S."/>
            <person name="Safavi-Hemami H."/>
            <person name="Kaewkong W."/>
            <person name="Bertrand D."/>
            <person name="Gao S."/>
            <person name="Seet Q."/>
            <person name="Wongkham S."/>
            <person name="Teh B.T."/>
            <person name="Wongkham C."/>
            <person name="Intapan P.M."/>
            <person name="Maleewong W."/>
            <person name="Yang X."/>
            <person name="Hu M."/>
            <person name="Wang Z."/>
            <person name="Hofmann A."/>
            <person name="Sternberg P.W."/>
            <person name="Tan P."/>
            <person name="Wang J."/>
            <person name="Gasser R.B."/>
        </authorList>
    </citation>
    <scope>NUCLEOTIDE SEQUENCE [LARGE SCALE GENOMIC DNA]</scope>
</reference>
<dbReference type="CTD" id="20326446"/>
<sequence length="173" mass="19275">MHLSFFCEPDRSNFRLGSLSHLLNRHQWHYRDLPDWPAIPPDPWSRVVKTTPDGTSTVNSESHSPASAIRTSASGGKPGNLVSYDDFFSESDGSTTEDDADGVADDLVEEKIKENKDLLVCWINFVNPTFFFTRSFNCVIIHALVGLLPIVKELNPSVILAAFGVQFHNTVNL</sequence>
<evidence type="ECO:0000256" key="1">
    <source>
        <dbReference type="SAM" id="MobiDB-lite"/>
    </source>
</evidence>
<evidence type="ECO:0000313" key="3">
    <source>
        <dbReference type="Proteomes" id="UP000054324"/>
    </source>
</evidence>
<proteinExistence type="predicted"/>
<dbReference type="GeneID" id="20326446"/>
<accession>A0A074ZT32</accession>